<dbReference type="AlphaFoldDB" id="A0A7K7FJ09"/>
<feature type="compositionally biased region" description="Basic residues" evidence="9">
    <location>
        <begin position="374"/>
        <end position="383"/>
    </location>
</feature>
<sequence>GILHEDLRLLLETSMPAKKKKALLGVADAKIGAAILEELGYQCQTGGVVAEILRGIRLHFHALVKGLTAQSASKAQLGLGHSYSRAKVKFNVNRVDNMIIQSISLLDQLDKDINTFSMRVREWYGYHFPELIKIVSENYTYCRLAKFIGNRKELSEESLEGLEEIVMDSAKAQAILEASRSSMGMDVSPLDLINIESFSSRVISLSEYRKGLQEYLRSKMSQVAPSLSALIGEVVGARLISHAGSLTNLAKYPASTVQILGAEKALFRALKTRGNTPKYGLIFHSTFIGRAAAKNKGRISRYLANKCTIASRIDCFSEVPTSVFGDKLREQVEERLAFYETGEPPRKNLDVMKEAVVEASEVVAEVKRKQEKKEKKKKKREREKKREQERLEALAAAAEENSVLETEENDIEPKKKKKKKKQEVEAESEQEQEAASEPEENGLEEEALPKKKRKLMLEADQEEEKKKKKKKKKEKARDSEED</sequence>
<keyword evidence="12" id="KW-1185">Reference proteome</keyword>
<reference evidence="11 12" key="1">
    <citation type="submission" date="2019-09" db="EMBL/GenBank/DDBJ databases">
        <title>Bird 10,000 Genomes (B10K) Project - Family phase.</title>
        <authorList>
            <person name="Zhang G."/>
        </authorList>
    </citation>
    <scope>NUCLEOTIDE SEQUENCE [LARGE SCALE GENOMIC DNA]</scope>
    <source>
        <strain evidence="11">B10K-UC-030-51</strain>
    </source>
</reference>
<comment type="subcellular location">
    <subcellularLocation>
        <location evidence="1">Nucleus</location>
        <location evidence="1">Nucleolus</location>
    </subcellularLocation>
</comment>
<dbReference type="GO" id="GO:0032040">
    <property type="term" value="C:small-subunit processome"/>
    <property type="evidence" value="ECO:0007669"/>
    <property type="project" value="InterPro"/>
</dbReference>
<dbReference type="SMART" id="SM00931">
    <property type="entry name" value="NOSIC"/>
    <property type="match status" value="1"/>
</dbReference>
<organism evidence="11 12">
    <name type="scientific">Chionis minor</name>
    <name type="common">Black-faced sheathbill</name>
    <dbReference type="NCBI Taxonomy" id="227182"/>
    <lineage>
        <taxon>Eukaryota</taxon>
        <taxon>Metazoa</taxon>
        <taxon>Chordata</taxon>
        <taxon>Craniata</taxon>
        <taxon>Vertebrata</taxon>
        <taxon>Euteleostomi</taxon>
        <taxon>Archelosauria</taxon>
        <taxon>Archosauria</taxon>
        <taxon>Dinosauria</taxon>
        <taxon>Saurischia</taxon>
        <taxon>Theropoda</taxon>
        <taxon>Coelurosauria</taxon>
        <taxon>Aves</taxon>
        <taxon>Neognathae</taxon>
        <taxon>Neoaves</taxon>
        <taxon>Charadriiformes</taxon>
        <taxon>Chionididae</taxon>
        <taxon>Chionis</taxon>
    </lineage>
</organism>
<feature type="region of interest" description="Disordered" evidence="9">
    <location>
        <begin position="367"/>
        <end position="482"/>
    </location>
</feature>
<evidence type="ECO:0000256" key="4">
    <source>
        <dbReference type="ARBA" id="ARBA00023242"/>
    </source>
</evidence>
<keyword evidence="3" id="KW-0690">Ribosome biogenesis</keyword>
<feature type="compositionally biased region" description="Acidic residues" evidence="9">
    <location>
        <begin position="425"/>
        <end position="446"/>
    </location>
</feature>
<evidence type="ECO:0000256" key="5">
    <source>
        <dbReference type="ARBA" id="ARBA00040742"/>
    </source>
</evidence>
<gene>
    <name evidence="11" type="primary">Nop56</name>
    <name evidence="11" type="ORF">CHIMIN_R08469</name>
</gene>
<protein>
    <recommendedName>
        <fullName evidence="5">Nucleolar protein 56</fullName>
    </recommendedName>
    <alternativeName>
        <fullName evidence="6">Nucleolar protein 5A</fullName>
    </alternativeName>
</protein>
<dbReference type="Proteomes" id="UP000557271">
    <property type="component" value="Unassembled WGS sequence"/>
</dbReference>
<comment type="similarity">
    <text evidence="2">Belongs to the NOP5/NOP56 family.</text>
</comment>
<accession>A0A7K7FJ09</accession>
<dbReference type="PROSITE" id="PS51358">
    <property type="entry name" value="NOP"/>
    <property type="match status" value="1"/>
</dbReference>
<evidence type="ECO:0000256" key="2">
    <source>
        <dbReference type="ARBA" id="ARBA00009211"/>
    </source>
</evidence>
<dbReference type="InterPro" id="IPR002687">
    <property type="entry name" value="Nop_dom"/>
</dbReference>
<feature type="non-terminal residue" evidence="11">
    <location>
        <position position="1"/>
    </location>
</feature>
<dbReference type="GO" id="GO:0030515">
    <property type="term" value="F:snoRNA binding"/>
    <property type="evidence" value="ECO:0007669"/>
    <property type="project" value="InterPro"/>
</dbReference>
<dbReference type="InterPro" id="IPR045056">
    <property type="entry name" value="Nop56/Nop58"/>
</dbReference>
<proteinExistence type="inferred from homology"/>
<dbReference type="FunFam" id="1.10.246.90:FF:000001">
    <property type="entry name" value="Nucleolar protein 56"/>
    <property type="match status" value="1"/>
</dbReference>
<evidence type="ECO:0000256" key="7">
    <source>
        <dbReference type="ARBA" id="ARBA00053627"/>
    </source>
</evidence>
<dbReference type="OrthoDB" id="6780543at2759"/>
<feature type="non-terminal residue" evidence="11">
    <location>
        <position position="482"/>
    </location>
</feature>
<comment type="subunit">
    <text evidence="8">Part of a large pre-ribosomal ribonucleoprotein (RNP) complex, that consists of at least 62 ribosomal proteins, 45 nonribosomal proteins and both pre-rRNA and mature rRNA species. Within this complex directly interacts with TCOF1 in an RNA-independent manner. Core component of box C/D small nucleolar ribonucleoprotein (snoRNP) particles; the core proteins SNU13, NOP56, NOP58 and FBL or FBLL1 assemble stepwise onto the snoRNA. Interacts with NOP1 and NOP58. Interacts with NUFIP1, RUVBL1 and RUVBL2; RUVBL1:RUVBL2 seem to bridge the association of NOP56 with NUFIP1. Part of the small subunit (SSU) processome, composed of more than 70 proteins and the RNA chaperone small nucleolar RNA (snoRNA) U3. Interacts with NOP2 and FBL.</text>
</comment>
<evidence type="ECO:0000313" key="11">
    <source>
        <dbReference type="EMBL" id="NWY57300.1"/>
    </source>
</evidence>
<evidence type="ECO:0000256" key="6">
    <source>
        <dbReference type="ARBA" id="ARBA00041388"/>
    </source>
</evidence>
<dbReference type="SUPFAM" id="SSF89124">
    <property type="entry name" value="Nop domain"/>
    <property type="match status" value="1"/>
</dbReference>
<evidence type="ECO:0000259" key="10">
    <source>
        <dbReference type="PROSITE" id="PS51358"/>
    </source>
</evidence>
<dbReference type="InterPro" id="IPR012976">
    <property type="entry name" value="NOSIC"/>
</dbReference>
<dbReference type="EMBL" id="VZSF01006486">
    <property type="protein sequence ID" value="NWY57300.1"/>
    <property type="molecule type" value="Genomic_DNA"/>
</dbReference>
<evidence type="ECO:0000256" key="9">
    <source>
        <dbReference type="SAM" id="MobiDB-lite"/>
    </source>
</evidence>
<comment type="function">
    <text evidence="7">Involved in the early to middle stages of 60S ribosomal subunit biogenesis. Required for the biogenesis of box C/D snoRNAs such U3, U8 and U14 snoRNAs. Part of the small subunit (SSU) processome, first precursor of the small eukaryotic ribosomal subunit. During the assembly of the SSU processome in the nucleolus, many ribosome biogenesis factors, an RNA chaperone and ribosomal proteins associate with the nascent pre-rRNA and work in concert to generate RNA folding, modifications, rearrangements and cleavage as well as targeted degradation of pre-ribosomal RNA by the RNA exosome. Core component of box C/D small nucleolar ribonucleoprotein (snoRNP) complexes that function in methylation of multiple sites on ribosomal RNAs (rRNAs) and messenger RNAs (mRNAs).</text>
</comment>
<dbReference type="Pfam" id="PF01798">
    <property type="entry name" value="Nop"/>
    <property type="match status" value="1"/>
</dbReference>
<evidence type="ECO:0000256" key="8">
    <source>
        <dbReference type="ARBA" id="ARBA00064370"/>
    </source>
</evidence>
<dbReference type="FunFam" id="1.10.287.4070:FF:000002">
    <property type="entry name" value="Nucleolar protein 56"/>
    <property type="match status" value="1"/>
</dbReference>
<evidence type="ECO:0000313" key="12">
    <source>
        <dbReference type="Proteomes" id="UP000557271"/>
    </source>
</evidence>
<dbReference type="PANTHER" id="PTHR10894">
    <property type="entry name" value="NUCLEOLAR PROTEIN 5 NUCLEOLAR PROTEIN NOP5 NOP58"/>
    <property type="match status" value="1"/>
</dbReference>
<feature type="domain" description="Nop" evidence="10">
    <location>
        <begin position="223"/>
        <end position="341"/>
    </location>
</feature>
<dbReference type="PANTHER" id="PTHR10894:SF0">
    <property type="entry name" value="NUCLEOLAR PROTEIN 56"/>
    <property type="match status" value="1"/>
</dbReference>
<dbReference type="GO" id="GO:0031428">
    <property type="term" value="C:box C/D methylation guide snoRNP complex"/>
    <property type="evidence" value="ECO:0007669"/>
    <property type="project" value="InterPro"/>
</dbReference>
<comment type="caution">
    <text evidence="11">The sequence shown here is derived from an EMBL/GenBank/DDBJ whole genome shotgun (WGS) entry which is preliminary data.</text>
</comment>
<evidence type="ECO:0000256" key="3">
    <source>
        <dbReference type="ARBA" id="ARBA00022517"/>
    </source>
</evidence>
<dbReference type="GO" id="GO:0042254">
    <property type="term" value="P:ribosome biogenesis"/>
    <property type="evidence" value="ECO:0007669"/>
    <property type="project" value="UniProtKB-KW"/>
</dbReference>
<name>A0A7K7FJ09_CHIMN</name>
<dbReference type="Gene3D" id="1.10.246.90">
    <property type="entry name" value="Nop domain"/>
    <property type="match status" value="1"/>
</dbReference>
<dbReference type="InterPro" id="IPR036070">
    <property type="entry name" value="Nop_dom_sf"/>
</dbReference>
<evidence type="ECO:0000256" key="1">
    <source>
        <dbReference type="ARBA" id="ARBA00004604"/>
    </source>
</evidence>
<dbReference type="Gene3D" id="1.10.287.4070">
    <property type="match status" value="1"/>
</dbReference>
<keyword evidence="4" id="KW-0539">Nucleus</keyword>
<dbReference type="InterPro" id="IPR042239">
    <property type="entry name" value="Nop_C"/>
</dbReference>